<keyword evidence="2" id="KW-1185">Reference proteome</keyword>
<name>A0AAD6Y4X8_9AGAR</name>
<comment type="caution">
    <text evidence="1">The sequence shown here is derived from an EMBL/GenBank/DDBJ whole genome shotgun (WGS) entry which is preliminary data.</text>
</comment>
<gene>
    <name evidence="1" type="ORF">GGX14DRAFT_406941</name>
</gene>
<dbReference type="EMBL" id="JARJCW010000129">
    <property type="protein sequence ID" value="KAJ7191698.1"/>
    <property type="molecule type" value="Genomic_DNA"/>
</dbReference>
<dbReference type="AlphaFoldDB" id="A0AAD6Y4X8"/>
<protein>
    <submittedName>
        <fullName evidence="1">Uncharacterized protein</fullName>
    </submittedName>
</protein>
<reference evidence="1" key="1">
    <citation type="submission" date="2023-03" db="EMBL/GenBank/DDBJ databases">
        <title>Massive genome expansion in bonnet fungi (Mycena s.s.) driven by repeated elements and novel gene families across ecological guilds.</title>
        <authorList>
            <consortium name="Lawrence Berkeley National Laboratory"/>
            <person name="Harder C.B."/>
            <person name="Miyauchi S."/>
            <person name="Viragh M."/>
            <person name="Kuo A."/>
            <person name="Thoen E."/>
            <person name="Andreopoulos B."/>
            <person name="Lu D."/>
            <person name="Skrede I."/>
            <person name="Drula E."/>
            <person name="Henrissat B."/>
            <person name="Morin E."/>
            <person name="Kohler A."/>
            <person name="Barry K."/>
            <person name="LaButti K."/>
            <person name="Morin E."/>
            <person name="Salamov A."/>
            <person name="Lipzen A."/>
            <person name="Mereny Z."/>
            <person name="Hegedus B."/>
            <person name="Baldrian P."/>
            <person name="Stursova M."/>
            <person name="Weitz H."/>
            <person name="Taylor A."/>
            <person name="Grigoriev I.V."/>
            <person name="Nagy L.G."/>
            <person name="Martin F."/>
            <person name="Kauserud H."/>
        </authorList>
    </citation>
    <scope>NUCLEOTIDE SEQUENCE</scope>
    <source>
        <strain evidence="1">9144</strain>
    </source>
</reference>
<sequence length="435" mass="47137">MRSRALHCRDDGQWLHLEMFRNLLLRPPSQAQPPHRPPTLISLSPVVTALNERVFAALRDIFPEMSLFQTIVALPHLRPTMAATRQAAFSKSGFKKVANGYSLFDVSDDKSINFASLATFPTDADLTLAYGEAYEENDMLWSLLNVNIRCLVDTPTVASIAAPVSDAESPEHVGEDDKMNDTELPEVNATGPRAEVAAVAQATVVDLGIGDELDRALHAVQDVCGLRKIVDNLAKIDDLPELEDPAQLEQCRKDIAKLIKMTPESVTSLLKDLKASFGPSSGPPTIVGMGSTSSLLDVTASDLLPLVAIRERHQTEHARKGVRNYQPPHWHAQTQLASDSAALAPATDDIQKKDKSKSEPTERRLLAQHLQAVMCSADARKATTGLNRKAITERPEGAPQEDAKLTGNAANAALAAKDRADDGESDVVTLQAAFV</sequence>
<dbReference type="Proteomes" id="UP001219525">
    <property type="component" value="Unassembled WGS sequence"/>
</dbReference>
<evidence type="ECO:0000313" key="1">
    <source>
        <dbReference type="EMBL" id="KAJ7191698.1"/>
    </source>
</evidence>
<accession>A0AAD6Y4X8</accession>
<proteinExistence type="predicted"/>
<organism evidence="1 2">
    <name type="scientific">Mycena pura</name>
    <dbReference type="NCBI Taxonomy" id="153505"/>
    <lineage>
        <taxon>Eukaryota</taxon>
        <taxon>Fungi</taxon>
        <taxon>Dikarya</taxon>
        <taxon>Basidiomycota</taxon>
        <taxon>Agaricomycotina</taxon>
        <taxon>Agaricomycetes</taxon>
        <taxon>Agaricomycetidae</taxon>
        <taxon>Agaricales</taxon>
        <taxon>Marasmiineae</taxon>
        <taxon>Mycenaceae</taxon>
        <taxon>Mycena</taxon>
    </lineage>
</organism>
<evidence type="ECO:0000313" key="2">
    <source>
        <dbReference type="Proteomes" id="UP001219525"/>
    </source>
</evidence>